<protein>
    <submittedName>
        <fullName evidence="1">Uncharacterized protein</fullName>
    </submittedName>
</protein>
<evidence type="ECO:0000313" key="2">
    <source>
        <dbReference type="Proteomes" id="UP001055811"/>
    </source>
</evidence>
<sequence length="162" mass="17694">MLHFDNEVLDVDMIPISDQATYLKSKDREASLNGALSDISQWVDGFVDDKCAFGSGYRGLDQSLEGWLADYSNNSQPENGDSINQEIITPTRQNIIFEGAVTLKDINQKILTPPSSKSKKSHEQDPANSYPTSAFSGKPVVGKTKIHTEGGKGSITIMRTKG</sequence>
<gene>
    <name evidence="1" type="ORF">L2E82_20253</name>
</gene>
<keyword evidence="2" id="KW-1185">Reference proteome</keyword>
<accession>A0ACB9DT34</accession>
<dbReference type="EMBL" id="CM042012">
    <property type="protein sequence ID" value="KAI3749638.1"/>
    <property type="molecule type" value="Genomic_DNA"/>
</dbReference>
<comment type="caution">
    <text evidence="1">The sequence shown here is derived from an EMBL/GenBank/DDBJ whole genome shotgun (WGS) entry which is preliminary data.</text>
</comment>
<organism evidence="1 2">
    <name type="scientific">Cichorium intybus</name>
    <name type="common">Chicory</name>
    <dbReference type="NCBI Taxonomy" id="13427"/>
    <lineage>
        <taxon>Eukaryota</taxon>
        <taxon>Viridiplantae</taxon>
        <taxon>Streptophyta</taxon>
        <taxon>Embryophyta</taxon>
        <taxon>Tracheophyta</taxon>
        <taxon>Spermatophyta</taxon>
        <taxon>Magnoliopsida</taxon>
        <taxon>eudicotyledons</taxon>
        <taxon>Gunneridae</taxon>
        <taxon>Pentapetalae</taxon>
        <taxon>asterids</taxon>
        <taxon>campanulids</taxon>
        <taxon>Asterales</taxon>
        <taxon>Asteraceae</taxon>
        <taxon>Cichorioideae</taxon>
        <taxon>Cichorieae</taxon>
        <taxon>Cichoriinae</taxon>
        <taxon>Cichorium</taxon>
    </lineage>
</organism>
<dbReference type="Proteomes" id="UP001055811">
    <property type="component" value="Linkage Group LG04"/>
</dbReference>
<reference evidence="1 2" key="2">
    <citation type="journal article" date="2022" name="Mol. Ecol. Resour.">
        <title>The genomes of chicory, endive, great burdock and yacon provide insights into Asteraceae paleo-polyploidization history and plant inulin production.</title>
        <authorList>
            <person name="Fan W."/>
            <person name="Wang S."/>
            <person name="Wang H."/>
            <person name="Wang A."/>
            <person name="Jiang F."/>
            <person name="Liu H."/>
            <person name="Zhao H."/>
            <person name="Xu D."/>
            <person name="Zhang Y."/>
        </authorList>
    </citation>
    <scope>NUCLEOTIDE SEQUENCE [LARGE SCALE GENOMIC DNA]</scope>
    <source>
        <strain evidence="2">cv. Punajuju</strain>
        <tissue evidence="1">Leaves</tissue>
    </source>
</reference>
<proteinExistence type="predicted"/>
<name>A0ACB9DT34_CICIN</name>
<evidence type="ECO:0000313" key="1">
    <source>
        <dbReference type="EMBL" id="KAI3749638.1"/>
    </source>
</evidence>
<reference evidence="2" key="1">
    <citation type="journal article" date="2022" name="Mol. Ecol. Resour.">
        <title>The genomes of chicory, endive, great burdock and yacon provide insights into Asteraceae palaeo-polyploidization history and plant inulin production.</title>
        <authorList>
            <person name="Fan W."/>
            <person name="Wang S."/>
            <person name="Wang H."/>
            <person name="Wang A."/>
            <person name="Jiang F."/>
            <person name="Liu H."/>
            <person name="Zhao H."/>
            <person name="Xu D."/>
            <person name="Zhang Y."/>
        </authorList>
    </citation>
    <scope>NUCLEOTIDE SEQUENCE [LARGE SCALE GENOMIC DNA]</scope>
    <source>
        <strain evidence="2">cv. Punajuju</strain>
    </source>
</reference>